<evidence type="ECO:0000313" key="7">
    <source>
        <dbReference type="Proteomes" id="UP000275281"/>
    </source>
</evidence>
<dbReference type="Pfam" id="PF02597">
    <property type="entry name" value="ThiS"/>
    <property type="match status" value="1"/>
</dbReference>
<evidence type="ECO:0000313" key="6">
    <source>
        <dbReference type="EMBL" id="RPJ67083.1"/>
    </source>
</evidence>
<dbReference type="InterPro" id="IPR012675">
    <property type="entry name" value="Beta-grasp_dom_sf"/>
</dbReference>
<dbReference type="UniPathway" id="UPA00344"/>
<organism evidence="6 7">
    <name type="scientific">Alteromonas sediminis</name>
    <dbReference type="NCBI Taxonomy" id="2259342"/>
    <lineage>
        <taxon>Bacteria</taxon>
        <taxon>Pseudomonadati</taxon>
        <taxon>Pseudomonadota</taxon>
        <taxon>Gammaproteobacteria</taxon>
        <taxon>Alteromonadales</taxon>
        <taxon>Alteromonadaceae</taxon>
        <taxon>Alteromonas/Salinimonas group</taxon>
        <taxon>Alteromonas</taxon>
    </lineage>
</organism>
<sequence>MARVTVKFFAQVRELAGVEEVPLSIEDNATLDSIRQVLSEQNESFKNALAGTIVMARNQTIVKADTKVADGDEIAFFPPVTGG</sequence>
<dbReference type="OrthoDB" id="9801945at2"/>
<accession>A0A3N5Y285</accession>
<dbReference type="PANTHER" id="PTHR33359:SF1">
    <property type="entry name" value="MOLYBDOPTERIN SYNTHASE SULFUR CARRIER SUBUNIT"/>
    <property type="match status" value="1"/>
</dbReference>
<comment type="similarity">
    <text evidence="4">Belongs to the MoaD family.</text>
</comment>
<dbReference type="EMBL" id="RPOK01000002">
    <property type="protein sequence ID" value="RPJ67083.1"/>
    <property type="molecule type" value="Genomic_DNA"/>
</dbReference>
<dbReference type="AlphaFoldDB" id="A0A3N5Y285"/>
<gene>
    <name evidence="6" type="primary">moaD</name>
    <name evidence="6" type="ORF">DRW07_05950</name>
</gene>
<reference evidence="6 7" key="1">
    <citation type="submission" date="2018-11" db="EMBL/GenBank/DDBJ databases">
        <authorList>
            <person name="Ye M.-Q."/>
            <person name="Du Z.-J."/>
        </authorList>
    </citation>
    <scope>NUCLEOTIDE SEQUENCE [LARGE SCALE GENOMIC DNA]</scope>
    <source>
        <strain evidence="6 7">U0105</strain>
    </source>
</reference>
<dbReference type="Proteomes" id="UP000275281">
    <property type="component" value="Unassembled WGS sequence"/>
</dbReference>
<dbReference type="FunFam" id="3.10.20.30:FF:000010">
    <property type="entry name" value="Molybdopterin synthase sulfur carrier subunit"/>
    <property type="match status" value="1"/>
</dbReference>
<dbReference type="InterPro" id="IPR044672">
    <property type="entry name" value="MOCS2A"/>
</dbReference>
<evidence type="ECO:0000256" key="3">
    <source>
        <dbReference type="ARBA" id="ARBA00023150"/>
    </source>
</evidence>
<proteinExistence type="inferred from homology"/>
<keyword evidence="7" id="KW-1185">Reference proteome</keyword>
<dbReference type="InterPro" id="IPR016155">
    <property type="entry name" value="Mopterin_synth/thiamin_S_b"/>
</dbReference>
<evidence type="ECO:0000256" key="1">
    <source>
        <dbReference type="ARBA" id="ARBA00005046"/>
    </source>
</evidence>
<dbReference type="Gene3D" id="3.10.20.30">
    <property type="match status" value="1"/>
</dbReference>
<protein>
    <recommendedName>
        <fullName evidence="5">Molybdopterin synthase sulfur carrier subunit</fullName>
    </recommendedName>
</protein>
<evidence type="ECO:0000256" key="2">
    <source>
        <dbReference type="ARBA" id="ARBA00022741"/>
    </source>
</evidence>
<dbReference type="NCBIfam" id="TIGR01682">
    <property type="entry name" value="moaD"/>
    <property type="match status" value="1"/>
</dbReference>
<dbReference type="GO" id="GO:0006777">
    <property type="term" value="P:Mo-molybdopterin cofactor biosynthetic process"/>
    <property type="evidence" value="ECO:0007669"/>
    <property type="project" value="UniProtKB-KW"/>
</dbReference>
<dbReference type="GO" id="GO:0000166">
    <property type="term" value="F:nucleotide binding"/>
    <property type="evidence" value="ECO:0007669"/>
    <property type="project" value="UniProtKB-KW"/>
</dbReference>
<comment type="pathway">
    <text evidence="1">Cofactor biosynthesis; molybdopterin biosynthesis.</text>
</comment>
<keyword evidence="3" id="KW-0501">Molybdenum cofactor biosynthesis</keyword>
<dbReference type="CDD" id="cd00754">
    <property type="entry name" value="Ubl_MoaD"/>
    <property type="match status" value="1"/>
</dbReference>
<dbReference type="RefSeq" id="WP_124026988.1">
    <property type="nucleotide sequence ID" value="NZ_JBHRSN010000015.1"/>
</dbReference>
<dbReference type="PANTHER" id="PTHR33359">
    <property type="entry name" value="MOLYBDOPTERIN SYNTHASE SULFUR CARRIER SUBUNIT"/>
    <property type="match status" value="1"/>
</dbReference>
<evidence type="ECO:0000256" key="5">
    <source>
        <dbReference type="ARBA" id="ARBA00024247"/>
    </source>
</evidence>
<comment type="caution">
    <text evidence="6">The sequence shown here is derived from an EMBL/GenBank/DDBJ whole genome shotgun (WGS) entry which is preliminary data.</text>
</comment>
<dbReference type="SUPFAM" id="SSF54285">
    <property type="entry name" value="MoaD/ThiS"/>
    <property type="match status" value="1"/>
</dbReference>
<keyword evidence="2" id="KW-0547">Nucleotide-binding</keyword>
<name>A0A3N5Y285_9ALTE</name>
<dbReference type="InterPro" id="IPR003749">
    <property type="entry name" value="ThiS/MoaD-like"/>
</dbReference>
<dbReference type="GO" id="GO:1990133">
    <property type="term" value="C:molybdopterin adenylyltransferase complex"/>
    <property type="evidence" value="ECO:0007669"/>
    <property type="project" value="TreeGrafter"/>
</dbReference>
<evidence type="ECO:0000256" key="4">
    <source>
        <dbReference type="ARBA" id="ARBA00024200"/>
    </source>
</evidence>